<keyword evidence="3" id="KW-0597">Phosphoprotein</keyword>
<dbReference type="SUPFAM" id="SSF51045">
    <property type="entry name" value="WW domain"/>
    <property type="match status" value="2"/>
</dbReference>
<reference evidence="7 8" key="1">
    <citation type="journal article" date="2019" name="Sci. Rep.">
        <title>Comparative genomics of chytrid fungi reveal insights into the obligate biotrophic and pathogenic lifestyle of Synchytrium endobioticum.</title>
        <authorList>
            <person name="van de Vossenberg B.T.L.H."/>
            <person name="Warris S."/>
            <person name="Nguyen H.D.T."/>
            <person name="van Gent-Pelzer M.P.E."/>
            <person name="Joly D.L."/>
            <person name="van de Geest H.C."/>
            <person name="Bonants P.J.M."/>
            <person name="Smith D.S."/>
            <person name="Levesque C.A."/>
            <person name="van der Lee T.A.J."/>
        </authorList>
    </citation>
    <scope>NUCLEOTIDE SEQUENCE [LARGE SCALE GENOMIC DNA]</scope>
    <source>
        <strain evidence="7 8">CBS 675.73</strain>
    </source>
</reference>
<dbReference type="EMBL" id="QEAP01000342">
    <property type="protein sequence ID" value="TPX68785.1"/>
    <property type="molecule type" value="Genomic_DNA"/>
</dbReference>
<dbReference type="InterPro" id="IPR001202">
    <property type="entry name" value="WW_dom"/>
</dbReference>
<feature type="domain" description="WW" evidence="6">
    <location>
        <begin position="58"/>
        <end position="92"/>
    </location>
</feature>
<evidence type="ECO:0000313" key="8">
    <source>
        <dbReference type="Proteomes" id="UP000320333"/>
    </source>
</evidence>
<comment type="subcellular location">
    <subcellularLocation>
        <location evidence="1">Cytoplasm</location>
    </subcellularLocation>
</comment>
<sequence length="432" mass="49379">MAATATKHSSMVTGGPASPTSAAASTTETDTPSAKQHKPEKPAPQSVNHKIETEEILGSLPKDWEKATDDTGLRSYFVNHKKKTTSWIDPRTFHLRKHNIKDIVPGELPYGWEEVYNEEHNDYYYIDHQTEAHYWSPPWEKETRDKVLHIQKQAHDKAKAEKAAAKRVQKDSEALKEVDKHISDLELQRKVLNQVLSGEMAAQPQQQLTPATATPRRSTISKAEIEQTVQELRAKNAMLEAEHKKLLSDQQAKANDIAEIRSLIESERAQRIALESYILQVKQEMVESAALKAGKPLPMDQSQYTEPRLEDTDVPQEADASVLHERLQLEREERQNLKELTENLLKEREREDGVPTWVKELDLQSRNNRLRMKIRDVEDPERLKFKAKRDMFGKDDQAKLPSDKPFKVEPVKPRETGFGKVALEASEDVAKE</sequence>
<dbReference type="PROSITE" id="PS01159">
    <property type="entry name" value="WW_DOMAIN_1"/>
    <property type="match status" value="1"/>
</dbReference>
<comment type="caution">
    <text evidence="7">The sequence shown here is derived from an EMBL/GenBank/DDBJ whole genome shotgun (WGS) entry which is preliminary data.</text>
</comment>
<name>A0A507EZD6_9FUNG</name>
<evidence type="ECO:0000256" key="3">
    <source>
        <dbReference type="ARBA" id="ARBA00022553"/>
    </source>
</evidence>
<feature type="compositionally biased region" description="Low complexity" evidence="5">
    <location>
        <begin position="16"/>
        <end position="34"/>
    </location>
</feature>
<dbReference type="OrthoDB" id="3045089at2759"/>
<feature type="compositionally biased region" description="Polar residues" evidence="5">
    <location>
        <begin position="1"/>
        <end position="12"/>
    </location>
</feature>
<evidence type="ECO:0000256" key="4">
    <source>
        <dbReference type="SAM" id="Coils"/>
    </source>
</evidence>
<dbReference type="Gene3D" id="2.20.70.10">
    <property type="match status" value="2"/>
</dbReference>
<evidence type="ECO:0000256" key="2">
    <source>
        <dbReference type="ARBA" id="ARBA00022490"/>
    </source>
</evidence>
<dbReference type="PANTHER" id="PTHR14791:SF29">
    <property type="entry name" value="PROTEIN KIBRA"/>
    <property type="match status" value="1"/>
</dbReference>
<gene>
    <name evidence="7" type="ORF">CcCBS67573_g07073</name>
</gene>
<keyword evidence="2" id="KW-0963">Cytoplasm</keyword>
<organism evidence="7 8">
    <name type="scientific">Chytriomyces confervae</name>
    <dbReference type="NCBI Taxonomy" id="246404"/>
    <lineage>
        <taxon>Eukaryota</taxon>
        <taxon>Fungi</taxon>
        <taxon>Fungi incertae sedis</taxon>
        <taxon>Chytridiomycota</taxon>
        <taxon>Chytridiomycota incertae sedis</taxon>
        <taxon>Chytridiomycetes</taxon>
        <taxon>Chytridiales</taxon>
        <taxon>Chytriomycetaceae</taxon>
        <taxon>Chytriomyces</taxon>
    </lineage>
</organism>
<protein>
    <recommendedName>
        <fullName evidence="6">WW domain-containing protein</fullName>
    </recommendedName>
</protein>
<evidence type="ECO:0000256" key="1">
    <source>
        <dbReference type="ARBA" id="ARBA00004496"/>
    </source>
</evidence>
<evidence type="ECO:0000256" key="5">
    <source>
        <dbReference type="SAM" id="MobiDB-lite"/>
    </source>
</evidence>
<dbReference type="AlphaFoldDB" id="A0A507EZD6"/>
<dbReference type="Proteomes" id="UP000320333">
    <property type="component" value="Unassembled WGS sequence"/>
</dbReference>
<dbReference type="SMART" id="SM00456">
    <property type="entry name" value="WW"/>
    <property type="match status" value="2"/>
</dbReference>
<dbReference type="CDD" id="cd00201">
    <property type="entry name" value="WW"/>
    <property type="match status" value="2"/>
</dbReference>
<dbReference type="InterPro" id="IPR051105">
    <property type="entry name" value="WWC/KIBRA_Hippo_Reg"/>
</dbReference>
<keyword evidence="4" id="KW-0175">Coiled coil</keyword>
<dbReference type="GO" id="GO:0005737">
    <property type="term" value="C:cytoplasm"/>
    <property type="evidence" value="ECO:0007669"/>
    <property type="project" value="UniProtKB-SubCell"/>
</dbReference>
<keyword evidence="8" id="KW-1185">Reference proteome</keyword>
<dbReference type="STRING" id="246404.A0A507EZD6"/>
<evidence type="ECO:0000313" key="7">
    <source>
        <dbReference type="EMBL" id="TPX68785.1"/>
    </source>
</evidence>
<feature type="domain" description="WW" evidence="6">
    <location>
        <begin position="106"/>
        <end position="140"/>
    </location>
</feature>
<proteinExistence type="predicted"/>
<feature type="coiled-coil region" evidence="4">
    <location>
        <begin position="320"/>
        <end position="350"/>
    </location>
</feature>
<dbReference type="Pfam" id="PF00397">
    <property type="entry name" value="WW"/>
    <property type="match status" value="1"/>
</dbReference>
<dbReference type="InterPro" id="IPR036020">
    <property type="entry name" value="WW_dom_sf"/>
</dbReference>
<feature type="coiled-coil region" evidence="4">
    <location>
        <begin position="222"/>
        <end position="249"/>
    </location>
</feature>
<accession>A0A507EZD6</accession>
<evidence type="ECO:0000259" key="6">
    <source>
        <dbReference type="PROSITE" id="PS50020"/>
    </source>
</evidence>
<dbReference type="PROSITE" id="PS50020">
    <property type="entry name" value="WW_DOMAIN_2"/>
    <property type="match status" value="2"/>
</dbReference>
<feature type="region of interest" description="Disordered" evidence="5">
    <location>
        <begin position="1"/>
        <end position="51"/>
    </location>
</feature>
<dbReference type="PANTHER" id="PTHR14791">
    <property type="entry name" value="BOMB/KIRA PROTEINS"/>
    <property type="match status" value="1"/>
</dbReference>